<name>A0AAD9ZDB9_9LECA</name>
<comment type="caution">
    <text evidence="1">The sequence shown here is derived from an EMBL/GenBank/DDBJ whole genome shotgun (WGS) entry which is preliminary data.</text>
</comment>
<keyword evidence="2" id="KW-1185">Reference proteome</keyword>
<protein>
    <submittedName>
        <fullName evidence="1">Uncharacterized protein</fullName>
    </submittedName>
</protein>
<evidence type="ECO:0000313" key="2">
    <source>
        <dbReference type="Proteomes" id="UP001276659"/>
    </source>
</evidence>
<organism evidence="1 2">
    <name type="scientific">Lepraria neglecta</name>
    <dbReference type="NCBI Taxonomy" id="209136"/>
    <lineage>
        <taxon>Eukaryota</taxon>
        <taxon>Fungi</taxon>
        <taxon>Dikarya</taxon>
        <taxon>Ascomycota</taxon>
        <taxon>Pezizomycotina</taxon>
        <taxon>Lecanoromycetes</taxon>
        <taxon>OSLEUM clade</taxon>
        <taxon>Lecanoromycetidae</taxon>
        <taxon>Lecanorales</taxon>
        <taxon>Lecanorineae</taxon>
        <taxon>Stereocaulaceae</taxon>
        <taxon>Lepraria</taxon>
    </lineage>
</organism>
<dbReference type="EMBL" id="JASNWA010000004">
    <property type="protein sequence ID" value="KAK3175943.1"/>
    <property type="molecule type" value="Genomic_DNA"/>
</dbReference>
<gene>
    <name evidence="1" type="ORF">OEA41_007265</name>
</gene>
<dbReference type="AlphaFoldDB" id="A0AAD9ZDB9"/>
<reference evidence="1" key="1">
    <citation type="submission" date="2022-11" db="EMBL/GenBank/DDBJ databases">
        <title>Chromosomal genome sequence assembly and mating type (MAT) locus characterization of the leprose asexual lichenized fungus Lepraria neglecta (Nyl.) Erichsen.</title>
        <authorList>
            <person name="Allen J.L."/>
            <person name="Pfeffer B."/>
        </authorList>
    </citation>
    <scope>NUCLEOTIDE SEQUENCE</scope>
    <source>
        <strain evidence="1">Allen 5258</strain>
    </source>
</reference>
<proteinExistence type="predicted"/>
<dbReference type="Proteomes" id="UP001276659">
    <property type="component" value="Unassembled WGS sequence"/>
</dbReference>
<accession>A0AAD9ZDB9</accession>
<sequence length="268" mass="31484">MRPQMMLKKYSKAMHYAVLDTALLTVNRQIYQEASAILYTKNVGVICDSDHHEIHHSSTQTSGDPERPSEWDLAMRKPRMTRELNSLGESTRNFLLREENNRHRLLRIKEFKDGTYMSVMCRFHSIHIRVDWICRSHRNPWYHNGRDITINPKLDELVRMLEPFYEVLKEEGPHLRKSIKVSFPALKPMRYRQFIILLEELRVSKVVQLLRELAWIRNVTIEEPDGENDGVNGGVYPFLSTRSSEFHQALAAIISNHTPMERTCISEI</sequence>
<evidence type="ECO:0000313" key="1">
    <source>
        <dbReference type="EMBL" id="KAK3175943.1"/>
    </source>
</evidence>